<name>A0AAW2HPW4_9NEOP</name>
<organism evidence="1">
    <name type="scientific">Menopon gallinae</name>
    <name type="common">poultry shaft louse</name>
    <dbReference type="NCBI Taxonomy" id="328185"/>
    <lineage>
        <taxon>Eukaryota</taxon>
        <taxon>Metazoa</taxon>
        <taxon>Ecdysozoa</taxon>
        <taxon>Arthropoda</taxon>
        <taxon>Hexapoda</taxon>
        <taxon>Insecta</taxon>
        <taxon>Pterygota</taxon>
        <taxon>Neoptera</taxon>
        <taxon>Paraneoptera</taxon>
        <taxon>Psocodea</taxon>
        <taxon>Troctomorpha</taxon>
        <taxon>Phthiraptera</taxon>
        <taxon>Amblycera</taxon>
        <taxon>Menoponidae</taxon>
        <taxon>Menopon</taxon>
    </lineage>
</organism>
<dbReference type="Gene3D" id="1.10.472.10">
    <property type="entry name" value="Cyclin-like"/>
    <property type="match status" value="1"/>
</dbReference>
<proteinExistence type="predicted"/>
<dbReference type="PANTHER" id="PTHR21615:SF2">
    <property type="entry name" value="CYCLIN N-TERMINAL DOMAIN-CONTAINING PROTEIN 1"/>
    <property type="match status" value="1"/>
</dbReference>
<dbReference type="AlphaFoldDB" id="A0AAW2HPW4"/>
<dbReference type="PANTHER" id="PTHR21615">
    <property type="entry name" value="CYCLIN N-TERMINAL DOMAIN-CONTAINING PROTEIN 1"/>
    <property type="match status" value="1"/>
</dbReference>
<comment type="caution">
    <text evidence="1">The sequence shown here is derived from an EMBL/GenBank/DDBJ whole genome shotgun (WGS) entry which is preliminary data.</text>
</comment>
<dbReference type="GO" id="GO:0035861">
    <property type="term" value="C:site of double-strand break"/>
    <property type="evidence" value="ECO:0007669"/>
    <property type="project" value="TreeGrafter"/>
</dbReference>
<dbReference type="GO" id="GO:0007131">
    <property type="term" value="P:reciprocal meiotic recombination"/>
    <property type="evidence" value="ECO:0007669"/>
    <property type="project" value="TreeGrafter"/>
</dbReference>
<evidence type="ECO:0000313" key="1">
    <source>
        <dbReference type="EMBL" id="KAL0271872.1"/>
    </source>
</evidence>
<sequence length="329" mass="38445">MSHLESKYNLTEYESDSFGKIHWQPRCLDLENPLAVEYKLEWRRYVAEKNLQHISRSFRTKTDTLKFSLYRRKIINNIFDTCRILNQPPEVRYLALAILDRVLFMMIHYIQICKTLDKKGNRVDRLRKEVLAKRMTDNAILSVLSAIQLASKYSSTLTALTSVKLHRLFTFPFDNYSATKFDITKSEARVYSAIGYKIPPVTPLTYIEMFFEEFYNEGIKKHLKMTLSSFLNVCIDVLDVALIFHKEIFGSLYRKVTGRVWMVRDSLFVKIEGDYIYLASSVIYAAAKLQDPTGMVSLEFLRYFSFATQYKAEEIECLGTVILTHITNE</sequence>
<protein>
    <submittedName>
        <fullName evidence="1">Uncharacterized protein</fullName>
    </submittedName>
</protein>
<reference evidence="1" key="1">
    <citation type="journal article" date="2024" name="Gigascience">
        <title>Chromosome-level genome of the poultry shaft louse Menopon gallinae provides insight into the host-switching and adaptive evolution of parasitic lice.</title>
        <authorList>
            <person name="Xu Y."/>
            <person name="Ma L."/>
            <person name="Liu S."/>
            <person name="Liang Y."/>
            <person name="Liu Q."/>
            <person name="He Z."/>
            <person name="Tian L."/>
            <person name="Duan Y."/>
            <person name="Cai W."/>
            <person name="Li H."/>
            <person name="Song F."/>
        </authorList>
    </citation>
    <scope>NUCLEOTIDE SEQUENCE</scope>
    <source>
        <strain evidence="1">Cailab_2023a</strain>
    </source>
</reference>
<accession>A0AAW2HPW4</accession>
<gene>
    <name evidence="1" type="ORF">PYX00_005047</name>
</gene>
<dbReference type="EMBL" id="JARGDH010000003">
    <property type="protein sequence ID" value="KAL0271872.1"/>
    <property type="molecule type" value="Genomic_DNA"/>
</dbReference>
<dbReference type="InterPro" id="IPR036915">
    <property type="entry name" value="Cyclin-like_sf"/>
</dbReference>
<dbReference type="SUPFAM" id="SSF47954">
    <property type="entry name" value="Cyclin-like"/>
    <property type="match status" value="1"/>
</dbReference>